<evidence type="ECO:0000256" key="1">
    <source>
        <dbReference type="ARBA" id="ARBA00006987"/>
    </source>
</evidence>
<reference evidence="3" key="1">
    <citation type="submission" date="2018-06" db="EMBL/GenBank/DDBJ databases">
        <authorList>
            <person name="Feng T."/>
            <person name="Jeon C.O."/>
        </authorList>
    </citation>
    <scope>NUCLEOTIDE SEQUENCE [LARGE SCALE GENOMIC DNA]</scope>
    <source>
        <strain evidence="3">S23</strain>
    </source>
</reference>
<dbReference type="PANTHER" id="PTHR42928:SF5">
    <property type="entry name" value="BLR1237 PROTEIN"/>
    <property type="match status" value="1"/>
</dbReference>
<dbReference type="PANTHER" id="PTHR42928">
    <property type="entry name" value="TRICARBOXYLATE-BINDING PROTEIN"/>
    <property type="match status" value="1"/>
</dbReference>
<dbReference type="Proteomes" id="UP000255165">
    <property type="component" value="Unassembled WGS sequence"/>
</dbReference>
<keyword evidence="3" id="KW-1185">Reference proteome</keyword>
<evidence type="ECO:0000313" key="2">
    <source>
        <dbReference type="EMBL" id="RDK04931.1"/>
    </source>
</evidence>
<evidence type="ECO:0000313" key="3">
    <source>
        <dbReference type="Proteomes" id="UP000255165"/>
    </source>
</evidence>
<sequence length="359" mass="37632">MRLRCSHRRRAARSLRTTRQQQQETALAFPYFRAAVVSASAMFAILSASAPATTHAAVSTFPDKPIRIVVPFSPGGGTDLIARAMGVAMGQDLGQTVVVDNRPGGGTIIGTDNVAKSAPDGYTLVMATFAHAVNPSLQPKLPYVTDKAFAPVMLVGRSPNVLVVRADSPYKSVRDVIATAKARPGQVSFASQGPGTSAHLAGELFKSLAKVDLNHIPYKGAGPAITDLLGGQVDLMFATASAVGNLLESGKLRALGVTSAQRSASPDLSKVPTIAEAGVPGYVAESWYGLFVPAGTPAPVIARLNAAAHKAVSSEAFRKRADAEGLIVSPGTPEELARYVRGEEVRWSKVVKDARINLN</sequence>
<name>A0A370NH81_9BURK</name>
<dbReference type="Gene3D" id="3.40.190.10">
    <property type="entry name" value="Periplasmic binding protein-like II"/>
    <property type="match status" value="1"/>
</dbReference>
<gene>
    <name evidence="2" type="ORF">DN412_39850</name>
</gene>
<proteinExistence type="inferred from homology"/>
<comment type="similarity">
    <text evidence="1">Belongs to the UPF0065 (bug) family.</text>
</comment>
<dbReference type="InterPro" id="IPR042100">
    <property type="entry name" value="Bug_dom1"/>
</dbReference>
<dbReference type="SUPFAM" id="SSF53850">
    <property type="entry name" value="Periplasmic binding protein-like II"/>
    <property type="match status" value="1"/>
</dbReference>
<dbReference type="Pfam" id="PF03401">
    <property type="entry name" value="TctC"/>
    <property type="match status" value="1"/>
</dbReference>
<dbReference type="PIRSF" id="PIRSF017082">
    <property type="entry name" value="YflP"/>
    <property type="match status" value="1"/>
</dbReference>
<protein>
    <submittedName>
        <fullName evidence="2">Tripartite tricarboxylate transporter substrate binding protein</fullName>
    </submittedName>
</protein>
<dbReference type="EMBL" id="QKWJ01000127">
    <property type="protein sequence ID" value="RDK04931.1"/>
    <property type="molecule type" value="Genomic_DNA"/>
</dbReference>
<dbReference type="InterPro" id="IPR005064">
    <property type="entry name" value="BUG"/>
</dbReference>
<comment type="caution">
    <text evidence="2">The sequence shown here is derived from an EMBL/GenBank/DDBJ whole genome shotgun (WGS) entry which is preliminary data.</text>
</comment>
<accession>A0A370NH81</accession>
<dbReference type="AlphaFoldDB" id="A0A370NH81"/>
<organism evidence="2 3">
    <name type="scientific">Cupriavidus lacunae</name>
    <dbReference type="NCBI Taxonomy" id="2666307"/>
    <lineage>
        <taxon>Bacteria</taxon>
        <taxon>Pseudomonadati</taxon>
        <taxon>Pseudomonadota</taxon>
        <taxon>Betaproteobacteria</taxon>
        <taxon>Burkholderiales</taxon>
        <taxon>Burkholderiaceae</taxon>
        <taxon>Cupriavidus</taxon>
    </lineage>
</organism>
<dbReference type="Gene3D" id="3.40.190.150">
    <property type="entry name" value="Bordetella uptake gene, domain 1"/>
    <property type="match status" value="1"/>
</dbReference>
<dbReference type="CDD" id="cd13578">
    <property type="entry name" value="PBP2_Bug27"/>
    <property type="match status" value="1"/>
</dbReference>